<organism evidence="1 2">
    <name type="scientific">Haloarcula hispanica tailed virus 2</name>
    <dbReference type="NCBI Taxonomy" id="1273751"/>
    <lineage>
        <taxon>Viruses</taxon>
        <taxon>Duplodnaviria</taxon>
        <taxon>Heunggongvirae</taxon>
        <taxon>Uroviricota</taxon>
        <taxon>Caudoviricetes</taxon>
        <taxon>Saparoviridae</taxon>
        <taxon>Halohivirus</taxon>
        <taxon>Halohivirus suolae</taxon>
        <taxon>Halohivirus HHTV2</taxon>
    </lineage>
</organism>
<protein>
    <submittedName>
        <fullName evidence="1">Uncharacterized protein</fullName>
    </submittedName>
</protein>
<keyword evidence="2" id="KW-1185">Reference proteome</keyword>
<evidence type="ECO:0000313" key="2">
    <source>
        <dbReference type="Proteomes" id="UP000203112"/>
    </source>
</evidence>
<proteinExistence type="predicted"/>
<reference evidence="1 2" key="1">
    <citation type="submission" date="2012-12" db="EMBL/GenBank/DDBJ databases">
        <authorList>
            <person name="Sencilo A."/>
            <person name="Jacobs-Sera D."/>
            <person name="Russell D.A."/>
            <person name="Ko C."/>
            <person name="Atanasova N."/>
            <person name="Osterlund E."/>
            <person name="Oksanen H.M."/>
            <person name="Bamford D.H."/>
            <person name="Hatfull G.F."/>
            <person name="Roine E."/>
            <person name="Hendrix R.W."/>
        </authorList>
    </citation>
    <scope>NUCLEOTIDE SEQUENCE [LARGE SCALE GENOMIC DNA]</scope>
</reference>
<dbReference type="Proteomes" id="UP000203112">
    <property type="component" value="Segment"/>
</dbReference>
<dbReference type="RefSeq" id="YP_008060321.1">
    <property type="nucleotide sequence ID" value="NC_021340.1"/>
</dbReference>
<dbReference type="KEGG" id="vg:16194298"/>
<dbReference type="GeneID" id="16194298"/>
<gene>
    <name evidence="1" type="primary">12</name>
    <name evidence="1" type="ORF">HHTV2_12</name>
</gene>
<name>R4TLY7_9CAUD</name>
<accession>R4TLY7</accession>
<sequence>MKRPVYECDNCGERHGHRTEMAEVPLRHSSDIWTAPRLETLHVCLDCDFGEATGAWSSVNDVTDVYEAFLVDSGEVVGLMGQDGQPVLRKDLSVETHGNVAIIRDAMDAVEGLL</sequence>
<evidence type="ECO:0000313" key="1">
    <source>
        <dbReference type="EMBL" id="AGM11178.1"/>
    </source>
</evidence>
<dbReference type="EMBL" id="KC292024">
    <property type="protein sequence ID" value="AGM11178.1"/>
    <property type="molecule type" value="Genomic_DNA"/>
</dbReference>